<dbReference type="EMBL" id="MEUA01000063">
    <property type="protein sequence ID" value="OGC12971.1"/>
    <property type="molecule type" value="Genomic_DNA"/>
</dbReference>
<evidence type="ECO:0000313" key="1">
    <source>
        <dbReference type="EMBL" id="OGC12971.1"/>
    </source>
</evidence>
<dbReference type="Gene3D" id="1.25.40.10">
    <property type="entry name" value="Tetratricopeptide repeat domain"/>
    <property type="match status" value="1"/>
</dbReference>
<accession>A0A1F4RXS2</accession>
<name>A0A1F4RXS2_UNCSA</name>
<organism evidence="1 2">
    <name type="scientific">candidate division WOR-1 bacterium RIFOXYB2_FULL_36_35</name>
    <dbReference type="NCBI Taxonomy" id="1802578"/>
    <lineage>
        <taxon>Bacteria</taxon>
        <taxon>Bacillati</taxon>
        <taxon>Saganbacteria</taxon>
    </lineage>
</organism>
<protein>
    <submittedName>
        <fullName evidence="1">Uncharacterized protein</fullName>
    </submittedName>
</protein>
<dbReference type="InterPro" id="IPR011990">
    <property type="entry name" value="TPR-like_helical_dom_sf"/>
</dbReference>
<dbReference type="Proteomes" id="UP000177905">
    <property type="component" value="Unassembled WGS sequence"/>
</dbReference>
<evidence type="ECO:0000313" key="2">
    <source>
        <dbReference type="Proteomes" id="UP000177905"/>
    </source>
</evidence>
<proteinExistence type="predicted"/>
<dbReference type="SUPFAM" id="SSF48452">
    <property type="entry name" value="TPR-like"/>
    <property type="match status" value="1"/>
</dbReference>
<sequence>MDKVILTVPGLKTGKILGPDWKKNETPTNIVLRNACLISERLNLGVYVTRKIEISAEVLFGAFFEITSFPTDLIKKFVFENDSFFHENGIFIDPKANDSGLASYMAAFLAYDSFNISDPEILRAIAHFESGPLPYMYFDSSIIEKVFLLANYIDDCCLDHEKLALSALTSTQNLDFALFIVLTGEVLNELKSSDTPDINRNILHLWRTLYSNRDKIFGDRSGSGNKYVDYIRRSSDEINKLLGSFLTKQIGKVPNYEIAYFHNFVGEGKLIEARRRPLLQEALAKGALACFEQALKFDPSYYVATKGKGDALIYLGREDEGRRCIAEALGNIGLDFKKKGYSAMAEQFFRDAIKACQNYYPIWLELSEIEGNRHNYAGAISCLDEIIKAIDVDLALRAKAYGHKGGYISLQSRILEATYSTMINLLPKQGETLLTEERDYKKEAICCYDAAIKCNRQIIILDGSLEEVLNAYLSMIQLLSAKAEIENYTTNLVEGISLSEEALSLIQSFPVVLRRRDQIKLLHSRILAFQGSALYSLGFEREALDVFNLVKALKVNGPSVERSLHMAKRISLKLEMDYVEGLISPPQPLA</sequence>
<dbReference type="AlphaFoldDB" id="A0A1F4RXS2"/>
<reference evidence="1 2" key="1">
    <citation type="journal article" date="2016" name="Nat. Commun.">
        <title>Thousands of microbial genomes shed light on interconnected biogeochemical processes in an aquifer system.</title>
        <authorList>
            <person name="Anantharaman K."/>
            <person name="Brown C.T."/>
            <person name="Hug L.A."/>
            <person name="Sharon I."/>
            <person name="Castelle C.J."/>
            <person name="Probst A.J."/>
            <person name="Thomas B.C."/>
            <person name="Singh A."/>
            <person name="Wilkins M.J."/>
            <person name="Karaoz U."/>
            <person name="Brodie E.L."/>
            <person name="Williams K.H."/>
            <person name="Hubbard S.S."/>
            <person name="Banfield J.F."/>
        </authorList>
    </citation>
    <scope>NUCLEOTIDE SEQUENCE [LARGE SCALE GENOMIC DNA]</scope>
</reference>
<comment type="caution">
    <text evidence="1">The sequence shown here is derived from an EMBL/GenBank/DDBJ whole genome shotgun (WGS) entry which is preliminary data.</text>
</comment>
<gene>
    <name evidence="1" type="ORF">A2290_04890</name>
</gene>